<name>A0ABR2JPQ6_9EUKA</name>
<feature type="compositionally biased region" description="Polar residues" evidence="1">
    <location>
        <begin position="265"/>
        <end position="345"/>
    </location>
</feature>
<protein>
    <submittedName>
        <fullName evidence="2">Uncharacterized protein</fullName>
    </submittedName>
</protein>
<dbReference type="Proteomes" id="UP001470230">
    <property type="component" value="Unassembled WGS sequence"/>
</dbReference>
<feature type="compositionally biased region" description="Low complexity" evidence="1">
    <location>
        <begin position="238"/>
        <end position="256"/>
    </location>
</feature>
<accession>A0ABR2JPQ6</accession>
<organism evidence="2 3">
    <name type="scientific">Tritrichomonas musculus</name>
    <dbReference type="NCBI Taxonomy" id="1915356"/>
    <lineage>
        <taxon>Eukaryota</taxon>
        <taxon>Metamonada</taxon>
        <taxon>Parabasalia</taxon>
        <taxon>Tritrichomonadida</taxon>
        <taxon>Tritrichomonadidae</taxon>
        <taxon>Tritrichomonas</taxon>
    </lineage>
</organism>
<feature type="region of interest" description="Disordered" evidence="1">
    <location>
        <begin position="232"/>
        <end position="351"/>
    </location>
</feature>
<gene>
    <name evidence="2" type="ORF">M9Y10_003466</name>
</gene>
<sequence>MFKAKKAEDLKNKIQIHIAKLNAIIREKKNFRASQVSSFRNRYIAKSPDLTVQFENVIKADICIEKATEALNHMHTLFRNTELLVDSKKLPEDIKFALEYCYYFSQVDKQKDLYNLLNDIIKIHKSKKHSRITHETKVFFQSEQVTLEDAAKYYPAIKNECALQEDQYLINALKKYDNIFQTSEPQAIPQFMQLNGTQLMPGLAQNPQLITQNTFQSPQFITQDLTQAPQFTNQNSIQPPQFTTQTLPQVPQFTPQDLGQAPQLIPQNLGQAPQLTPQNLGQAPQFTNQNSIQPPQFTPQDLGQAPQFTPQSMSQSPQFTPQSMGQVPQFIPQNLNQPPIFTPQNPKQPPN</sequence>
<evidence type="ECO:0000313" key="2">
    <source>
        <dbReference type="EMBL" id="KAK8880778.1"/>
    </source>
</evidence>
<evidence type="ECO:0000256" key="1">
    <source>
        <dbReference type="SAM" id="MobiDB-lite"/>
    </source>
</evidence>
<evidence type="ECO:0000313" key="3">
    <source>
        <dbReference type="Proteomes" id="UP001470230"/>
    </source>
</evidence>
<proteinExistence type="predicted"/>
<keyword evidence="3" id="KW-1185">Reference proteome</keyword>
<comment type="caution">
    <text evidence="2">The sequence shown here is derived from an EMBL/GenBank/DDBJ whole genome shotgun (WGS) entry which is preliminary data.</text>
</comment>
<dbReference type="EMBL" id="JAPFFF010000010">
    <property type="protein sequence ID" value="KAK8880778.1"/>
    <property type="molecule type" value="Genomic_DNA"/>
</dbReference>
<reference evidence="2 3" key="1">
    <citation type="submission" date="2024-04" db="EMBL/GenBank/DDBJ databases">
        <title>Tritrichomonas musculus Genome.</title>
        <authorList>
            <person name="Alves-Ferreira E."/>
            <person name="Grigg M."/>
            <person name="Lorenzi H."/>
            <person name="Galac M."/>
        </authorList>
    </citation>
    <scope>NUCLEOTIDE SEQUENCE [LARGE SCALE GENOMIC DNA]</scope>
    <source>
        <strain evidence="2 3">EAF2021</strain>
    </source>
</reference>